<comment type="similarity">
    <text evidence="2">Belongs to the acylphosphatase family.</text>
</comment>
<dbReference type="PANTHER" id="PTHR47268">
    <property type="entry name" value="ACYLPHOSPHATASE"/>
    <property type="match status" value="1"/>
</dbReference>
<evidence type="ECO:0000313" key="4">
    <source>
        <dbReference type="EMBL" id="MXR42075.1"/>
    </source>
</evidence>
<feature type="active site" evidence="1">
    <location>
        <position position="49"/>
    </location>
</feature>
<organism evidence="4 5">
    <name type="scientific">Halobaculum saliterrae</name>
    <dbReference type="NCBI Taxonomy" id="2073113"/>
    <lineage>
        <taxon>Archaea</taxon>
        <taxon>Methanobacteriati</taxon>
        <taxon>Methanobacteriota</taxon>
        <taxon>Stenosarchaea group</taxon>
        <taxon>Halobacteria</taxon>
        <taxon>Halobacteriales</taxon>
        <taxon>Haloferacaceae</taxon>
        <taxon>Halobaculum</taxon>
    </lineage>
</organism>
<dbReference type="GO" id="GO:0003998">
    <property type="term" value="F:acylphosphatase activity"/>
    <property type="evidence" value="ECO:0007669"/>
    <property type="project" value="UniProtKB-EC"/>
</dbReference>
<keyword evidence="1" id="KW-0378">Hydrolase</keyword>
<dbReference type="Pfam" id="PF00708">
    <property type="entry name" value="Acylphosphatase"/>
    <property type="match status" value="1"/>
</dbReference>
<evidence type="ECO:0000313" key="5">
    <source>
        <dbReference type="Proteomes" id="UP000437065"/>
    </source>
</evidence>
<dbReference type="Gene3D" id="3.30.70.100">
    <property type="match status" value="1"/>
</dbReference>
<dbReference type="RefSeq" id="WP_159667664.1">
    <property type="nucleotide sequence ID" value="NZ_WUUS01000007.1"/>
</dbReference>
<gene>
    <name evidence="4" type="ORF">GRX01_12090</name>
</gene>
<reference evidence="4 5" key="1">
    <citation type="submission" date="2019-12" db="EMBL/GenBank/DDBJ databases">
        <title>Isolation and characterization of three novel carbon monoxide-oxidizing members of Halobacteria from salione crusts and soils.</title>
        <authorList>
            <person name="Myers M.R."/>
            <person name="King G.M."/>
        </authorList>
    </citation>
    <scope>NUCLEOTIDE SEQUENCE [LARGE SCALE GENOMIC DNA]</scope>
    <source>
        <strain evidence="4 5">WSA2</strain>
    </source>
</reference>
<evidence type="ECO:0000256" key="2">
    <source>
        <dbReference type="RuleBase" id="RU004168"/>
    </source>
</evidence>
<evidence type="ECO:0000259" key="3">
    <source>
        <dbReference type="PROSITE" id="PS51160"/>
    </source>
</evidence>
<dbReference type="InterPro" id="IPR036046">
    <property type="entry name" value="Acylphosphatase-like_dom_sf"/>
</dbReference>
<comment type="catalytic activity">
    <reaction evidence="1">
        <text>an acyl phosphate + H2O = a carboxylate + phosphate + H(+)</text>
        <dbReference type="Rhea" id="RHEA:14965"/>
        <dbReference type="ChEBI" id="CHEBI:15377"/>
        <dbReference type="ChEBI" id="CHEBI:15378"/>
        <dbReference type="ChEBI" id="CHEBI:29067"/>
        <dbReference type="ChEBI" id="CHEBI:43474"/>
        <dbReference type="ChEBI" id="CHEBI:59918"/>
        <dbReference type="EC" id="3.6.1.7"/>
    </reaction>
</comment>
<evidence type="ECO:0000256" key="1">
    <source>
        <dbReference type="PROSITE-ProRule" id="PRU00520"/>
    </source>
</evidence>
<dbReference type="InterPro" id="IPR001792">
    <property type="entry name" value="Acylphosphatase-like_dom"/>
</dbReference>
<dbReference type="PROSITE" id="PS51160">
    <property type="entry name" value="ACYLPHOSPHATASE_3"/>
    <property type="match status" value="1"/>
</dbReference>
<dbReference type="NCBIfam" id="NF011016">
    <property type="entry name" value="PRK14444.1"/>
    <property type="match status" value="1"/>
</dbReference>
<accession>A0A6B0STP7</accession>
<protein>
    <recommendedName>
        <fullName evidence="1">acylphosphatase</fullName>
        <ecNumber evidence="1">3.6.1.7</ecNumber>
    </recommendedName>
</protein>
<proteinExistence type="inferred from homology"/>
<sequence>MSDDTGTTGDATDRVRAHVFVSGRVQGVFYRANTRDAARERGVDGWVRNLDDGRVEAVFEGSRDAVEELVEWCHTGSPSALVEDVAVEHGEPDGEEGFTIRR</sequence>
<dbReference type="PANTHER" id="PTHR47268:SF4">
    <property type="entry name" value="ACYLPHOSPHATASE"/>
    <property type="match status" value="1"/>
</dbReference>
<dbReference type="EMBL" id="WUUS01000007">
    <property type="protein sequence ID" value="MXR42075.1"/>
    <property type="molecule type" value="Genomic_DNA"/>
</dbReference>
<feature type="domain" description="Acylphosphatase-like" evidence="3">
    <location>
        <begin position="16"/>
        <end position="102"/>
    </location>
</feature>
<dbReference type="PRINTS" id="PR00112">
    <property type="entry name" value="ACYLPHPHTASE"/>
</dbReference>
<dbReference type="Proteomes" id="UP000437065">
    <property type="component" value="Unassembled WGS sequence"/>
</dbReference>
<comment type="caution">
    <text evidence="4">The sequence shown here is derived from an EMBL/GenBank/DDBJ whole genome shotgun (WGS) entry which is preliminary data.</text>
</comment>
<dbReference type="OrthoDB" id="6643at2157"/>
<dbReference type="PROSITE" id="PS00151">
    <property type="entry name" value="ACYLPHOSPHATASE_2"/>
    <property type="match status" value="1"/>
</dbReference>
<dbReference type="InterPro" id="IPR020456">
    <property type="entry name" value="Acylphosphatase"/>
</dbReference>
<name>A0A6B0STP7_9EURY</name>
<keyword evidence="5" id="KW-1185">Reference proteome</keyword>
<dbReference type="AlphaFoldDB" id="A0A6B0STP7"/>
<dbReference type="InterPro" id="IPR017968">
    <property type="entry name" value="Acylphosphatase_CS"/>
</dbReference>
<dbReference type="SUPFAM" id="SSF54975">
    <property type="entry name" value="Acylphosphatase/BLUF domain-like"/>
    <property type="match status" value="1"/>
</dbReference>
<dbReference type="EC" id="3.6.1.7" evidence="1"/>
<feature type="active site" evidence="1">
    <location>
        <position position="31"/>
    </location>
</feature>